<organism evidence="3 4">
    <name type="scientific">Sinocyclocheilus grahami</name>
    <name type="common">Dianchi golden-line fish</name>
    <name type="synonym">Barbus grahami</name>
    <dbReference type="NCBI Taxonomy" id="75366"/>
    <lineage>
        <taxon>Eukaryota</taxon>
        <taxon>Metazoa</taxon>
        <taxon>Chordata</taxon>
        <taxon>Craniata</taxon>
        <taxon>Vertebrata</taxon>
        <taxon>Euteleostomi</taxon>
        <taxon>Actinopterygii</taxon>
        <taxon>Neopterygii</taxon>
        <taxon>Teleostei</taxon>
        <taxon>Ostariophysi</taxon>
        <taxon>Cypriniformes</taxon>
        <taxon>Cyprinidae</taxon>
        <taxon>Cyprininae</taxon>
        <taxon>Sinocyclocheilus</taxon>
    </lineage>
</organism>
<dbReference type="Ensembl" id="ENSSGRT00000105580.1">
    <property type="protein sequence ID" value="ENSSGRP00000099244.1"/>
    <property type="gene ID" value="ENSSGRG00000049483.1"/>
</dbReference>
<evidence type="ECO:0000256" key="2">
    <source>
        <dbReference type="ARBA" id="ARBA00023242"/>
    </source>
</evidence>
<dbReference type="InterPro" id="IPR045138">
    <property type="entry name" value="MeCP2/MBD4"/>
</dbReference>
<dbReference type="AlphaFoldDB" id="A0A672SBK4"/>
<reference evidence="3" key="1">
    <citation type="submission" date="2025-08" db="UniProtKB">
        <authorList>
            <consortium name="Ensembl"/>
        </authorList>
    </citation>
    <scope>IDENTIFICATION</scope>
</reference>
<keyword evidence="4" id="KW-1185">Reference proteome</keyword>
<keyword evidence="2" id="KW-0539">Nucleus</keyword>
<protein>
    <submittedName>
        <fullName evidence="3">Uncharacterized protein</fullName>
    </submittedName>
</protein>
<proteinExistence type="predicted"/>
<name>A0A672SBK4_SINGR</name>
<evidence type="ECO:0000256" key="1">
    <source>
        <dbReference type="ARBA" id="ARBA00004123"/>
    </source>
</evidence>
<dbReference type="Gene3D" id="1.10.340.30">
    <property type="entry name" value="Hypothetical protein, domain 2"/>
    <property type="match status" value="1"/>
</dbReference>
<dbReference type="GO" id="GO:0005634">
    <property type="term" value="C:nucleus"/>
    <property type="evidence" value="ECO:0007669"/>
    <property type="project" value="UniProtKB-SubCell"/>
</dbReference>
<accession>A0A672SBK4</accession>
<reference evidence="3" key="2">
    <citation type="submission" date="2025-09" db="UniProtKB">
        <authorList>
            <consortium name="Ensembl"/>
        </authorList>
    </citation>
    <scope>IDENTIFICATION</scope>
</reference>
<evidence type="ECO:0000313" key="3">
    <source>
        <dbReference type="Ensembl" id="ENSSGRP00000099244.1"/>
    </source>
</evidence>
<sequence length="92" mass="10885">ANIYFLYEFYEAFSLAGCWLVSIGYWTSHDCVALSCLSDEYVSKSWRYPIELHGISKYGNDSYRIFYMCVCVCVVTPDDHKLNDYHAWLWKN</sequence>
<dbReference type="PANTHER" id="PTHR15074">
    <property type="entry name" value="METHYL-CPG-BINDING PROTEIN"/>
    <property type="match status" value="1"/>
</dbReference>
<comment type="subcellular location">
    <subcellularLocation>
        <location evidence="1">Nucleus</location>
    </subcellularLocation>
</comment>
<dbReference type="Proteomes" id="UP000472262">
    <property type="component" value="Unassembled WGS sequence"/>
</dbReference>
<dbReference type="InParanoid" id="A0A672SBK4"/>
<evidence type="ECO:0000313" key="4">
    <source>
        <dbReference type="Proteomes" id="UP000472262"/>
    </source>
</evidence>
<dbReference type="GO" id="GO:0003677">
    <property type="term" value="F:DNA binding"/>
    <property type="evidence" value="ECO:0007669"/>
    <property type="project" value="InterPro"/>
</dbReference>
<dbReference type="PANTHER" id="PTHR15074:SF7">
    <property type="entry name" value="METHYL-CPG-BINDING DOMAIN PROTEIN 4"/>
    <property type="match status" value="1"/>
</dbReference>